<evidence type="ECO:0000256" key="5">
    <source>
        <dbReference type="ARBA" id="ARBA00022741"/>
    </source>
</evidence>
<evidence type="ECO:0000256" key="2">
    <source>
        <dbReference type="ARBA" id="ARBA00010093"/>
    </source>
</evidence>
<dbReference type="AlphaFoldDB" id="A0A238C6A0"/>
<dbReference type="GO" id="GO:0006418">
    <property type="term" value="P:tRNA aminoacylation for protein translation"/>
    <property type="evidence" value="ECO:0007669"/>
    <property type="project" value="InterPro"/>
</dbReference>
<reference evidence="11 12" key="1">
    <citation type="submission" date="2015-12" db="EMBL/GenBank/DDBJ databases">
        <title>Draft genome of the nematode, Onchocerca flexuosa.</title>
        <authorList>
            <person name="Mitreva M."/>
        </authorList>
    </citation>
    <scope>NUCLEOTIDE SEQUENCE [LARGE SCALE GENOMIC DNA]</scope>
    <source>
        <strain evidence="11">Red Deer</strain>
    </source>
</reference>
<keyword evidence="6" id="KW-0067">ATP-binding</keyword>
<dbReference type="OrthoDB" id="5854875at2759"/>
<dbReference type="GO" id="GO:0005576">
    <property type="term" value="C:extracellular region"/>
    <property type="evidence" value="ECO:0007669"/>
    <property type="project" value="UniProtKB-SubCell"/>
</dbReference>
<protein>
    <submittedName>
        <fullName evidence="11">Granulin</fullName>
    </submittedName>
</protein>
<dbReference type="InterPro" id="IPR039036">
    <property type="entry name" value="Granulin_fam"/>
</dbReference>
<dbReference type="SUPFAM" id="SSF57277">
    <property type="entry name" value="Granulin repeat"/>
    <property type="match status" value="1"/>
</dbReference>
<dbReference type="InterPro" id="IPR000118">
    <property type="entry name" value="Granulin"/>
</dbReference>
<name>A0A238C6A0_9BILA</name>
<keyword evidence="5" id="KW-0547">Nucleotide-binding</keyword>
<evidence type="ECO:0000256" key="7">
    <source>
        <dbReference type="ARBA" id="ARBA00022917"/>
    </source>
</evidence>
<evidence type="ECO:0000256" key="1">
    <source>
        <dbReference type="ARBA" id="ARBA00004613"/>
    </source>
</evidence>
<evidence type="ECO:0000256" key="6">
    <source>
        <dbReference type="ARBA" id="ARBA00022840"/>
    </source>
</evidence>
<evidence type="ECO:0000256" key="8">
    <source>
        <dbReference type="ARBA" id="ARBA00023146"/>
    </source>
</evidence>
<comment type="similarity">
    <text evidence="2">Belongs to the granulin family.</text>
</comment>
<feature type="domain" description="Granulins" evidence="10">
    <location>
        <begin position="38"/>
        <end position="51"/>
    </location>
</feature>
<dbReference type="Gene3D" id="1.10.730.10">
    <property type="entry name" value="Isoleucyl-tRNA Synthetase, Domain 1"/>
    <property type="match status" value="1"/>
</dbReference>
<dbReference type="EMBL" id="KZ269977">
    <property type="protein sequence ID" value="OZC12826.1"/>
    <property type="molecule type" value="Genomic_DNA"/>
</dbReference>
<keyword evidence="9" id="KW-1015">Disulfide bond</keyword>
<accession>A0A238C6A0</accession>
<evidence type="ECO:0000313" key="11">
    <source>
        <dbReference type="EMBL" id="OZC12826.1"/>
    </source>
</evidence>
<dbReference type="SMART" id="SM00277">
    <property type="entry name" value="GRAN"/>
    <property type="match status" value="1"/>
</dbReference>
<keyword evidence="3" id="KW-0964">Secreted</keyword>
<gene>
    <name evidence="11" type="ORF">X798_00460</name>
</gene>
<dbReference type="GO" id="GO:0004812">
    <property type="term" value="F:aminoacyl-tRNA ligase activity"/>
    <property type="evidence" value="ECO:0007669"/>
    <property type="project" value="UniProtKB-KW"/>
</dbReference>
<dbReference type="Pfam" id="PF00133">
    <property type="entry name" value="tRNA-synt_1"/>
    <property type="match status" value="1"/>
</dbReference>
<dbReference type="PROSITE" id="PS00799">
    <property type="entry name" value="GRANULINS"/>
    <property type="match status" value="1"/>
</dbReference>
<keyword evidence="12" id="KW-1185">Reference proteome</keyword>
<dbReference type="Pfam" id="PF00396">
    <property type="entry name" value="Granulin"/>
    <property type="match status" value="2"/>
</dbReference>
<dbReference type="PANTHER" id="PTHR12274">
    <property type="entry name" value="GRANULIN"/>
    <property type="match status" value="1"/>
</dbReference>
<evidence type="ECO:0000313" key="12">
    <source>
        <dbReference type="Proteomes" id="UP000242913"/>
    </source>
</evidence>
<dbReference type="Proteomes" id="UP000242913">
    <property type="component" value="Unassembled WGS sequence"/>
</dbReference>
<proteinExistence type="inferred from homology"/>
<sequence length="185" mass="21250">MIAHICPDGKSTCRDSATCCPVGAGIYGCCPMKDAVCCDDHTHCCPSATKCDMVHKQCLRILNSRQKLPKRLNNYVDPMEVFDKYGSDALRFLMLFSSIVNEILVLEKNKKLEHLTKEIRINKSKQPLKIYDGRNNSCSRTSHTCCEETHGKYCRCCPFRDAVCCQNVHYCCPKNYREYIRYELL</sequence>
<dbReference type="SUPFAM" id="SSF52374">
    <property type="entry name" value="Nucleotidylyl transferase"/>
    <property type="match status" value="1"/>
</dbReference>
<evidence type="ECO:0000256" key="4">
    <source>
        <dbReference type="ARBA" id="ARBA00022598"/>
    </source>
</evidence>
<keyword evidence="7" id="KW-0648">Protein biosynthesis</keyword>
<comment type="subcellular location">
    <subcellularLocation>
        <location evidence="1">Secreted</location>
    </subcellularLocation>
</comment>
<dbReference type="InterPro" id="IPR037277">
    <property type="entry name" value="Granulin_sf"/>
</dbReference>
<keyword evidence="4" id="KW-0436">Ligase</keyword>
<keyword evidence="8" id="KW-0030">Aminoacyl-tRNA synthetase</keyword>
<organism evidence="11 12">
    <name type="scientific">Onchocerca flexuosa</name>
    <dbReference type="NCBI Taxonomy" id="387005"/>
    <lineage>
        <taxon>Eukaryota</taxon>
        <taxon>Metazoa</taxon>
        <taxon>Ecdysozoa</taxon>
        <taxon>Nematoda</taxon>
        <taxon>Chromadorea</taxon>
        <taxon>Rhabditida</taxon>
        <taxon>Spirurina</taxon>
        <taxon>Spiruromorpha</taxon>
        <taxon>Filarioidea</taxon>
        <taxon>Onchocercidae</taxon>
        <taxon>Onchocerca</taxon>
    </lineage>
</organism>
<evidence type="ECO:0000259" key="10">
    <source>
        <dbReference type="PROSITE" id="PS00799"/>
    </source>
</evidence>
<evidence type="ECO:0000256" key="9">
    <source>
        <dbReference type="ARBA" id="ARBA00023157"/>
    </source>
</evidence>
<dbReference type="InterPro" id="IPR002300">
    <property type="entry name" value="aa-tRNA-synth_Ia"/>
</dbReference>
<evidence type="ECO:0000256" key="3">
    <source>
        <dbReference type="ARBA" id="ARBA00022525"/>
    </source>
</evidence>
<dbReference type="Gene3D" id="2.10.25.160">
    <property type="entry name" value="Granulin"/>
    <property type="match status" value="2"/>
</dbReference>
<dbReference type="PANTHER" id="PTHR12274:SF3">
    <property type="entry name" value="PROGRANULIN"/>
    <property type="match status" value="1"/>
</dbReference>
<dbReference type="GO" id="GO:0005524">
    <property type="term" value="F:ATP binding"/>
    <property type="evidence" value="ECO:0007669"/>
    <property type="project" value="UniProtKB-KW"/>
</dbReference>